<protein>
    <submittedName>
        <fullName evidence="1">Uncharacterized protein</fullName>
    </submittedName>
</protein>
<accession>F1ZCW0</accession>
<dbReference type="AlphaFoldDB" id="F1ZCW0"/>
<sequence length="194" mass="22261">MLSLLLSEVPIEPVAERLWPTLQVMAEQVLERLVEAVADGTVDIRETTYFDWLSAWCRQFQHWHDPIRMLMAEYCKGDDAATVAQHFQRFNGLAFADFVIAAICAHDERCLWQARIMEQTLPAPSLPLTVPRPTGASAMDWACQQLYSDLQERARFATRPARPSYNLRTLVKDIYAGEDDHISPTQIVLWEDKL</sequence>
<keyword evidence="2" id="KW-1185">Reference proteome</keyword>
<comment type="caution">
    <text evidence="1">The sequence shown here is derived from an EMBL/GenBank/DDBJ whole genome shotgun (WGS) entry which is preliminary data.</text>
</comment>
<organism evidence="1 2">
    <name type="scientific">Novosphingobium nitrogenifigens DSM 19370</name>
    <dbReference type="NCBI Taxonomy" id="983920"/>
    <lineage>
        <taxon>Bacteria</taxon>
        <taxon>Pseudomonadati</taxon>
        <taxon>Pseudomonadota</taxon>
        <taxon>Alphaproteobacteria</taxon>
        <taxon>Sphingomonadales</taxon>
        <taxon>Sphingomonadaceae</taxon>
        <taxon>Novosphingobium</taxon>
    </lineage>
</organism>
<dbReference type="InParanoid" id="F1ZCW0"/>
<gene>
    <name evidence="1" type="ORF">Y88_3865</name>
</gene>
<proteinExistence type="predicted"/>
<dbReference type="OrthoDB" id="7593328at2"/>
<dbReference type="RefSeq" id="WP_008071181.1">
    <property type="nucleotide sequence ID" value="NZ_AQWK01000023.1"/>
</dbReference>
<name>F1ZCW0_9SPHN</name>
<dbReference type="Proteomes" id="UP000004728">
    <property type="component" value="Unassembled WGS sequence"/>
</dbReference>
<dbReference type="HOGENOM" id="CLU_1401223_0_0_5"/>
<evidence type="ECO:0000313" key="1">
    <source>
        <dbReference type="EMBL" id="EGD57553.1"/>
    </source>
</evidence>
<dbReference type="EMBL" id="AEWJ01000063">
    <property type="protein sequence ID" value="EGD57553.1"/>
    <property type="molecule type" value="Genomic_DNA"/>
</dbReference>
<evidence type="ECO:0000313" key="2">
    <source>
        <dbReference type="Proteomes" id="UP000004728"/>
    </source>
</evidence>
<reference evidence="1 2" key="1">
    <citation type="journal article" date="2012" name="J. Bacteriol.">
        <title>Draft Genome Sequence of Novosphingobium nitrogenifigens Y88T.</title>
        <authorList>
            <person name="Strabala T.J."/>
            <person name="Macdonald L."/>
            <person name="Liu V."/>
            <person name="Smit A.M."/>
        </authorList>
    </citation>
    <scope>NUCLEOTIDE SEQUENCE [LARGE SCALE GENOMIC DNA]</scope>
    <source>
        <strain evidence="1 2">DSM 19370</strain>
    </source>
</reference>